<evidence type="ECO:0000256" key="1">
    <source>
        <dbReference type="ARBA" id="ARBA00022603"/>
    </source>
</evidence>
<keyword evidence="3" id="KW-0949">S-adenosyl-L-methionine</keyword>
<evidence type="ECO:0000256" key="2">
    <source>
        <dbReference type="ARBA" id="ARBA00022679"/>
    </source>
</evidence>
<dbReference type="InterPro" id="IPR001077">
    <property type="entry name" value="COMT_C"/>
</dbReference>
<keyword evidence="7" id="KW-1185">Reference proteome</keyword>
<dbReference type="EMBL" id="SLWS01000003">
    <property type="protein sequence ID" value="TCO60814.1"/>
    <property type="molecule type" value="Genomic_DNA"/>
</dbReference>
<evidence type="ECO:0000313" key="7">
    <source>
        <dbReference type="Proteomes" id="UP000295680"/>
    </source>
</evidence>
<dbReference type="InterPro" id="IPR036390">
    <property type="entry name" value="WH_DNA-bd_sf"/>
</dbReference>
<dbReference type="Pfam" id="PF00891">
    <property type="entry name" value="Methyltransf_2"/>
    <property type="match status" value="1"/>
</dbReference>
<organism evidence="6 7">
    <name type="scientific">Actinocrispum wychmicini</name>
    <dbReference type="NCBI Taxonomy" id="1213861"/>
    <lineage>
        <taxon>Bacteria</taxon>
        <taxon>Bacillati</taxon>
        <taxon>Actinomycetota</taxon>
        <taxon>Actinomycetes</taxon>
        <taxon>Pseudonocardiales</taxon>
        <taxon>Pseudonocardiaceae</taxon>
        <taxon>Actinocrispum</taxon>
    </lineage>
</organism>
<dbReference type="PROSITE" id="PS51683">
    <property type="entry name" value="SAM_OMT_II"/>
    <property type="match status" value="1"/>
</dbReference>
<dbReference type="GO" id="GO:0046983">
    <property type="term" value="F:protein dimerization activity"/>
    <property type="evidence" value="ECO:0007669"/>
    <property type="project" value="InterPro"/>
</dbReference>
<keyword evidence="2 6" id="KW-0808">Transferase</keyword>
<dbReference type="Pfam" id="PF08100">
    <property type="entry name" value="Dimerisation"/>
    <property type="match status" value="1"/>
</dbReference>
<dbReference type="GO" id="GO:0008171">
    <property type="term" value="F:O-methyltransferase activity"/>
    <property type="evidence" value="ECO:0007669"/>
    <property type="project" value="InterPro"/>
</dbReference>
<dbReference type="AlphaFoldDB" id="A0A4R2JNB8"/>
<evidence type="ECO:0000259" key="4">
    <source>
        <dbReference type="Pfam" id="PF00891"/>
    </source>
</evidence>
<sequence>MFDAESDHLQTIIHGATAFELLRTAIEFDLFRLIEDNGGLDLAGVAGRLGVPEQPARVLLLGLASLRLLTKKGETYVNAPVTKRSLLPTRPGYLGPLVEIQEKITNPGLRDFAESMRRDTNVGLRHLEGPGTTLYERVTVAPDLQQVFYNNMGHASRQTFPLVARTFDFSKLRHVIDIGGGDGSNGIELAKRYPELEVTVFDQESVLPIAKRNAVEAGVGDRFHGSPGDLFTDTLPTGADGILFCHIFEIWSLERNTELLAKCYDALPPGGCVLVYNFVSDNDNTGSVSAAFMSVYFLTVASGEGMVYSEQDMRASLTDAGFSRIESYEGVGYRHALLVGYK</sequence>
<evidence type="ECO:0000259" key="5">
    <source>
        <dbReference type="Pfam" id="PF08100"/>
    </source>
</evidence>
<dbReference type="SUPFAM" id="SSF53335">
    <property type="entry name" value="S-adenosyl-L-methionine-dependent methyltransferases"/>
    <property type="match status" value="1"/>
</dbReference>
<dbReference type="SUPFAM" id="SSF46785">
    <property type="entry name" value="Winged helix' DNA-binding domain"/>
    <property type="match status" value="1"/>
</dbReference>
<evidence type="ECO:0000256" key="3">
    <source>
        <dbReference type="ARBA" id="ARBA00022691"/>
    </source>
</evidence>
<dbReference type="Gene3D" id="1.20.58.1390">
    <property type="match status" value="1"/>
</dbReference>
<evidence type="ECO:0000313" key="6">
    <source>
        <dbReference type="EMBL" id="TCO60814.1"/>
    </source>
</evidence>
<proteinExistence type="predicted"/>
<dbReference type="Proteomes" id="UP000295680">
    <property type="component" value="Unassembled WGS sequence"/>
</dbReference>
<dbReference type="PANTHER" id="PTHR43712">
    <property type="entry name" value="PUTATIVE (AFU_ORTHOLOGUE AFUA_4G14580)-RELATED"/>
    <property type="match status" value="1"/>
</dbReference>
<feature type="domain" description="O-methyltransferase dimerisation" evidence="5">
    <location>
        <begin position="12"/>
        <end position="83"/>
    </location>
</feature>
<dbReference type="PANTHER" id="PTHR43712:SF2">
    <property type="entry name" value="O-METHYLTRANSFERASE CICE"/>
    <property type="match status" value="1"/>
</dbReference>
<comment type="caution">
    <text evidence="6">The sequence shown here is derived from an EMBL/GenBank/DDBJ whole genome shotgun (WGS) entry which is preliminary data.</text>
</comment>
<dbReference type="InterPro" id="IPR036388">
    <property type="entry name" value="WH-like_DNA-bd_sf"/>
</dbReference>
<accession>A0A4R2JNB8</accession>
<dbReference type="PIRSF" id="PIRSF005739">
    <property type="entry name" value="O-mtase"/>
    <property type="match status" value="1"/>
</dbReference>
<dbReference type="InterPro" id="IPR016461">
    <property type="entry name" value="COMT-like"/>
</dbReference>
<dbReference type="InterPro" id="IPR012967">
    <property type="entry name" value="COMT_dimerisation"/>
</dbReference>
<gene>
    <name evidence="6" type="ORF">EV192_103395</name>
</gene>
<reference evidence="6 7" key="1">
    <citation type="submission" date="2019-03" db="EMBL/GenBank/DDBJ databases">
        <title>Genomic Encyclopedia of Type Strains, Phase IV (KMG-IV): sequencing the most valuable type-strain genomes for metagenomic binning, comparative biology and taxonomic classification.</title>
        <authorList>
            <person name="Goeker M."/>
        </authorList>
    </citation>
    <scope>NUCLEOTIDE SEQUENCE [LARGE SCALE GENOMIC DNA]</scope>
    <source>
        <strain evidence="6 7">DSM 45934</strain>
    </source>
</reference>
<dbReference type="CDD" id="cd02440">
    <property type="entry name" value="AdoMet_MTases"/>
    <property type="match status" value="1"/>
</dbReference>
<dbReference type="Gene3D" id="1.10.10.10">
    <property type="entry name" value="Winged helix-like DNA-binding domain superfamily/Winged helix DNA-binding domain"/>
    <property type="match status" value="1"/>
</dbReference>
<name>A0A4R2JNB8_9PSEU</name>
<keyword evidence="1 6" id="KW-0489">Methyltransferase</keyword>
<dbReference type="InterPro" id="IPR029063">
    <property type="entry name" value="SAM-dependent_MTases_sf"/>
</dbReference>
<dbReference type="Gene3D" id="3.40.50.150">
    <property type="entry name" value="Vaccinia Virus protein VP39"/>
    <property type="match status" value="1"/>
</dbReference>
<feature type="domain" description="O-methyltransferase C-terminal" evidence="4">
    <location>
        <begin position="126"/>
        <end position="323"/>
    </location>
</feature>
<dbReference type="GO" id="GO:0032259">
    <property type="term" value="P:methylation"/>
    <property type="evidence" value="ECO:0007669"/>
    <property type="project" value="UniProtKB-KW"/>
</dbReference>
<protein>
    <submittedName>
        <fullName evidence="6">Methyltransferase family protein</fullName>
    </submittedName>
</protein>